<accession>A0A834DW64</accession>
<dbReference type="AlphaFoldDB" id="A0A834DW64"/>
<protein>
    <submittedName>
        <fullName evidence="1">Uncharacterized protein</fullName>
    </submittedName>
</protein>
<sequence length="150" mass="16991">MKHKTACFCPQTSETPGILNSKVESTFELSLKAELLQNRVFQTYPAEIKDERDEQGKQPLRTEKRSEHHYHWWQMFTFKCGFGTPLQEPKARLFLGQLPSLERSCAGCTCPQQSAALPSTLPSLQQAPQAFTHTVLSRKGCGTPEAPRWL</sequence>
<evidence type="ECO:0000313" key="1">
    <source>
        <dbReference type="EMBL" id="KAF6094916.1"/>
    </source>
</evidence>
<gene>
    <name evidence="1" type="ORF">HJG60_011980</name>
</gene>
<proteinExistence type="predicted"/>
<reference evidence="1 2" key="1">
    <citation type="journal article" date="2020" name="Nature">
        <title>Six reference-quality genomes reveal evolution of bat adaptations.</title>
        <authorList>
            <person name="Jebb D."/>
            <person name="Huang Z."/>
            <person name="Pippel M."/>
            <person name="Hughes G.M."/>
            <person name="Lavrichenko K."/>
            <person name="Devanna P."/>
            <person name="Winkler S."/>
            <person name="Jermiin L.S."/>
            <person name="Skirmuntt E.C."/>
            <person name="Katzourakis A."/>
            <person name="Burkitt-Gray L."/>
            <person name="Ray D.A."/>
            <person name="Sullivan K.A.M."/>
            <person name="Roscito J.G."/>
            <person name="Kirilenko B.M."/>
            <person name="Davalos L.M."/>
            <person name="Corthals A.P."/>
            <person name="Power M.L."/>
            <person name="Jones G."/>
            <person name="Ransome R.D."/>
            <person name="Dechmann D.K.N."/>
            <person name="Locatelli A.G."/>
            <person name="Puechmaille S.J."/>
            <person name="Fedrigo O."/>
            <person name="Jarvis E.D."/>
            <person name="Hiller M."/>
            <person name="Vernes S.C."/>
            <person name="Myers E.W."/>
            <person name="Teeling E.C."/>
        </authorList>
    </citation>
    <scope>NUCLEOTIDE SEQUENCE [LARGE SCALE GENOMIC DNA]</scope>
    <source>
        <strain evidence="1">Bat1K_MPI-CBG_1</strain>
    </source>
</reference>
<name>A0A834DW64_9CHIR</name>
<evidence type="ECO:0000313" key="2">
    <source>
        <dbReference type="Proteomes" id="UP000664940"/>
    </source>
</evidence>
<organism evidence="1 2">
    <name type="scientific">Phyllostomus discolor</name>
    <name type="common">pale spear-nosed bat</name>
    <dbReference type="NCBI Taxonomy" id="89673"/>
    <lineage>
        <taxon>Eukaryota</taxon>
        <taxon>Metazoa</taxon>
        <taxon>Chordata</taxon>
        <taxon>Craniata</taxon>
        <taxon>Vertebrata</taxon>
        <taxon>Euteleostomi</taxon>
        <taxon>Mammalia</taxon>
        <taxon>Eutheria</taxon>
        <taxon>Laurasiatheria</taxon>
        <taxon>Chiroptera</taxon>
        <taxon>Yangochiroptera</taxon>
        <taxon>Phyllostomidae</taxon>
        <taxon>Phyllostominae</taxon>
        <taxon>Phyllostomus</taxon>
    </lineage>
</organism>
<dbReference type="Proteomes" id="UP000664940">
    <property type="component" value="Unassembled WGS sequence"/>
</dbReference>
<comment type="caution">
    <text evidence="1">The sequence shown here is derived from an EMBL/GenBank/DDBJ whole genome shotgun (WGS) entry which is preliminary data.</text>
</comment>
<dbReference type="EMBL" id="JABVXQ010000008">
    <property type="protein sequence ID" value="KAF6094916.1"/>
    <property type="molecule type" value="Genomic_DNA"/>
</dbReference>